<gene>
    <name evidence="2" type="ORF">CCACVL1_01904</name>
</gene>
<dbReference type="AlphaFoldDB" id="A0A1R3KEA9"/>
<dbReference type="EMBL" id="AWWV01005373">
    <property type="protein sequence ID" value="OMP05440.1"/>
    <property type="molecule type" value="Genomic_DNA"/>
</dbReference>
<dbReference type="Gramene" id="OMP05440">
    <property type="protein sequence ID" value="OMP05440"/>
    <property type="gene ID" value="CCACVL1_01904"/>
</dbReference>
<dbReference type="STRING" id="210143.A0A1R3KEA9"/>
<evidence type="ECO:0000313" key="2">
    <source>
        <dbReference type="EMBL" id="OMP05440.1"/>
    </source>
</evidence>
<keyword evidence="3" id="KW-1185">Reference proteome</keyword>
<comment type="caution">
    <text evidence="2">The sequence shown here is derived from an EMBL/GenBank/DDBJ whole genome shotgun (WGS) entry which is preliminary data.</text>
</comment>
<feature type="region of interest" description="Disordered" evidence="1">
    <location>
        <begin position="113"/>
        <end position="147"/>
    </location>
</feature>
<accession>A0A1R3KEA9</accession>
<organism evidence="2 3">
    <name type="scientific">Corchorus capsularis</name>
    <name type="common">Jute</name>
    <dbReference type="NCBI Taxonomy" id="210143"/>
    <lineage>
        <taxon>Eukaryota</taxon>
        <taxon>Viridiplantae</taxon>
        <taxon>Streptophyta</taxon>
        <taxon>Embryophyta</taxon>
        <taxon>Tracheophyta</taxon>
        <taxon>Spermatophyta</taxon>
        <taxon>Magnoliopsida</taxon>
        <taxon>eudicotyledons</taxon>
        <taxon>Gunneridae</taxon>
        <taxon>Pentapetalae</taxon>
        <taxon>rosids</taxon>
        <taxon>malvids</taxon>
        <taxon>Malvales</taxon>
        <taxon>Malvaceae</taxon>
        <taxon>Grewioideae</taxon>
        <taxon>Apeibeae</taxon>
        <taxon>Corchorus</taxon>
    </lineage>
</organism>
<dbReference type="OrthoDB" id="6077919at2759"/>
<dbReference type="Proteomes" id="UP000188268">
    <property type="component" value="Unassembled WGS sequence"/>
</dbReference>
<name>A0A1R3KEA9_COCAP</name>
<evidence type="ECO:0000256" key="1">
    <source>
        <dbReference type="SAM" id="MobiDB-lite"/>
    </source>
</evidence>
<proteinExistence type="predicted"/>
<reference evidence="2 3" key="1">
    <citation type="submission" date="2013-09" db="EMBL/GenBank/DDBJ databases">
        <title>Corchorus capsularis genome sequencing.</title>
        <authorList>
            <person name="Alam M."/>
            <person name="Haque M.S."/>
            <person name="Islam M.S."/>
            <person name="Emdad E.M."/>
            <person name="Islam M.M."/>
            <person name="Ahmed B."/>
            <person name="Halim A."/>
            <person name="Hossen Q.M.M."/>
            <person name="Hossain M.Z."/>
            <person name="Ahmed R."/>
            <person name="Khan M.M."/>
            <person name="Islam R."/>
            <person name="Rashid M.M."/>
            <person name="Khan S.A."/>
            <person name="Rahman M.S."/>
            <person name="Alam M."/>
        </authorList>
    </citation>
    <scope>NUCLEOTIDE SEQUENCE [LARGE SCALE GENOMIC DNA]</scope>
    <source>
        <strain evidence="3">cv. CVL-1</strain>
        <tissue evidence="2">Whole seedling</tissue>
    </source>
</reference>
<evidence type="ECO:0000313" key="3">
    <source>
        <dbReference type="Proteomes" id="UP000188268"/>
    </source>
</evidence>
<sequence>MEAPEEVAMGNNNSKDYNNIVKGKRTKRLRPQSPIPFAIASNNSIYNGDNGAESSWKQLLTEMVARPDIMFTSAKLVTEPSLLSKPLAVIGLVIRSPRPPPLVVQLPLLMRRLDNSSRPPQPQQQQEQEEEIYQMKKKDNSSRPTTFLPFLFN</sequence>
<feature type="region of interest" description="Disordered" evidence="1">
    <location>
        <begin position="1"/>
        <end position="28"/>
    </location>
</feature>
<protein>
    <submittedName>
        <fullName evidence="2">Zinc finger protein ZAT5-like protein</fullName>
    </submittedName>
</protein>